<dbReference type="EMBL" id="LT607753">
    <property type="protein sequence ID" value="SCG43447.1"/>
    <property type="molecule type" value="Genomic_DNA"/>
</dbReference>
<dbReference type="Proteomes" id="UP000198215">
    <property type="component" value="Chromosome I"/>
</dbReference>
<keyword evidence="1" id="KW-0812">Transmembrane</keyword>
<reference evidence="4" key="1">
    <citation type="submission" date="2016-06" db="EMBL/GenBank/DDBJ databases">
        <authorList>
            <person name="Varghese N."/>
            <person name="Submissions Spin"/>
        </authorList>
    </citation>
    <scope>NUCLEOTIDE SEQUENCE [LARGE SCALE GENOMIC DNA]</scope>
    <source>
        <strain evidence="4">DSM 45161</strain>
    </source>
</reference>
<feature type="domain" description="Putative zinc-finger" evidence="2">
    <location>
        <begin position="9"/>
        <end position="43"/>
    </location>
</feature>
<proteinExistence type="predicted"/>
<organism evidence="3 4">
    <name type="scientific">Micromonospora coxensis</name>
    <dbReference type="NCBI Taxonomy" id="356852"/>
    <lineage>
        <taxon>Bacteria</taxon>
        <taxon>Bacillati</taxon>
        <taxon>Actinomycetota</taxon>
        <taxon>Actinomycetes</taxon>
        <taxon>Micromonosporales</taxon>
        <taxon>Micromonosporaceae</taxon>
        <taxon>Micromonospora</taxon>
    </lineage>
</organism>
<protein>
    <submittedName>
        <fullName evidence="3">Predicted anti-sigma-YlaC factor YlaD, contains Zn-finger domain</fullName>
    </submittedName>
</protein>
<feature type="transmembrane region" description="Helical" evidence="1">
    <location>
        <begin position="90"/>
        <end position="111"/>
    </location>
</feature>
<accession>A0A1C5HC40</accession>
<feature type="transmembrane region" description="Helical" evidence="1">
    <location>
        <begin position="131"/>
        <end position="147"/>
    </location>
</feature>
<dbReference type="Pfam" id="PF13490">
    <property type="entry name" value="zf-HC2"/>
    <property type="match status" value="1"/>
</dbReference>
<evidence type="ECO:0000313" key="3">
    <source>
        <dbReference type="EMBL" id="SCG43447.1"/>
    </source>
</evidence>
<keyword evidence="1" id="KW-0472">Membrane</keyword>
<gene>
    <name evidence="3" type="ORF">GA0070614_1086</name>
</gene>
<feature type="transmembrane region" description="Helical" evidence="1">
    <location>
        <begin position="154"/>
        <end position="172"/>
    </location>
</feature>
<evidence type="ECO:0000313" key="4">
    <source>
        <dbReference type="Proteomes" id="UP000198215"/>
    </source>
</evidence>
<evidence type="ECO:0000256" key="1">
    <source>
        <dbReference type="SAM" id="Phobius"/>
    </source>
</evidence>
<name>A0A1C5HC40_9ACTN</name>
<keyword evidence="1" id="KW-1133">Transmembrane helix</keyword>
<dbReference type="AlphaFoldDB" id="A0A1C5HC40"/>
<keyword evidence="4" id="KW-1185">Reference proteome</keyword>
<evidence type="ECO:0000259" key="2">
    <source>
        <dbReference type="Pfam" id="PF13490"/>
    </source>
</evidence>
<sequence length="264" mass="27665">MNDLRYVRCASWREILSARLDGEESAAEAAAAQRHLDGCADCRDWLDGAAAVNRRVRTRTATPLPDLTDAILAAAPPPHRLAGCRVRLVTALRVTLGVLGAGQLVLGLTQAGRGALGDHLHPAGQHLWHEAAAWNVAVGAGFVLVALRRTPPAGLLPTLSAFVATLVLLSVNDVLTARVDLSRLVSHALLLGGWLVTALLSHPGLRADRPPPAGGRAGRSRWRLRLDEAEPPAGPRPAPPHGVRAAVAVAPVADPQANAERSAA</sequence>
<dbReference type="InterPro" id="IPR027383">
    <property type="entry name" value="Znf_put"/>
</dbReference>